<keyword evidence="6" id="KW-1185">Reference proteome</keyword>
<dbReference type="EMBL" id="LASV01000206">
    <property type="protein sequence ID" value="KKA21094.1"/>
    <property type="molecule type" value="Genomic_DNA"/>
</dbReference>
<dbReference type="InterPro" id="IPR005399">
    <property type="entry name" value="K_chnl_volt-dep_bsu_KCNAB-rel"/>
</dbReference>
<dbReference type="PANTHER" id="PTHR43150">
    <property type="entry name" value="HYPERKINETIC, ISOFORM M"/>
    <property type="match status" value="1"/>
</dbReference>
<dbReference type="OrthoDB" id="1720422at2759"/>
<evidence type="ECO:0000256" key="1">
    <source>
        <dbReference type="ARBA" id="ARBA00006515"/>
    </source>
</evidence>
<name>A0A0F4YS61_RASE3</name>
<evidence type="ECO:0000256" key="2">
    <source>
        <dbReference type="ARBA" id="ARBA00022857"/>
    </source>
</evidence>
<comment type="similarity">
    <text evidence="1">Belongs to the shaker potassium channel beta subunit family.</text>
</comment>
<dbReference type="Proteomes" id="UP000053958">
    <property type="component" value="Unassembled WGS sequence"/>
</dbReference>
<dbReference type="GeneID" id="25317234"/>
<sequence length="352" mass="39423">MADKNLPPMEYRFLGRTGLQVSVISLGGWLTYGGHVEDERTFECMKAAFDAGINFFDTAEGYAGGQSEIVMGKAIKKFGWNRQDLVISTKIYWGQANAKDPQNPINNKGLSRKHVIEGLDLSLKRLGLDYVDIVYAHRPDRHTPIEEIVRAFNHVINTGKAFYWGTSEWSASEIAEAWRVADKLGLIGPVVEQPQYNLLARERVEGEYRWLYEEHGLGLTVFSPLKQGILTGKYNDQPAPPPGSRLAEGKGKDQFITNFAKTFGDETWQKNLAIVAKLKPIAEELNASLAQLALAWALKNPNVSSLITGASRPEQIYENVRALEVAKKLTPEILERIEQVVGNKPKEEPLRF</sequence>
<dbReference type="GO" id="GO:0016491">
    <property type="term" value="F:oxidoreductase activity"/>
    <property type="evidence" value="ECO:0007669"/>
    <property type="project" value="UniProtKB-KW"/>
</dbReference>
<dbReference type="AlphaFoldDB" id="A0A0F4YS61"/>
<dbReference type="RefSeq" id="XP_013327706.1">
    <property type="nucleotide sequence ID" value="XM_013472252.1"/>
</dbReference>
<keyword evidence="3" id="KW-0560">Oxidoreductase</keyword>
<dbReference type="PANTHER" id="PTHR43150:SF6">
    <property type="entry name" value="VIC POTASSIUM ION CHANNEL, BETA SUBUNIT (EUROFUNG)"/>
    <property type="match status" value="1"/>
</dbReference>
<dbReference type="SUPFAM" id="SSF51430">
    <property type="entry name" value="NAD(P)-linked oxidoreductase"/>
    <property type="match status" value="1"/>
</dbReference>
<evidence type="ECO:0000313" key="5">
    <source>
        <dbReference type="EMBL" id="KKA21094.1"/>
    </source>
</evidence>
<protein>
    <submittedName>
        <fullName evidence="5">Aldo/keto reductase</fullName>
    </submittedName>
</protein>
<feature type="domain" description="NADP-dependent oxidoreductase" evidence="4">
    <location>
        <begin position="24"/>
        <end position="340"/>
    </location>
</feature>
<reference evidence="5 6" key="1">
    <citation type="submission" date="2015-04" db="EMBL/GenBank/DDBJ databases">
        <authorList>
            <person name="Heijne W.H."/>
            <person name="Fedorova N.D."/>
            <person name="Nierman W.C."/>
            <person name="Vollebregt A.W."/>
            <person name="Zhao Z."/>
            <person name="Wu L."/>
            <person name="Kumar M."/>
            <person name="Stam H."/>
            <person name="van den Berg M.A."/>
            <person name="Pel H.J."/>
        </authorList>
    </citation>
    <scope>NUCLEOTIDE SEQUENCE [LARGE SCALE GENOMIC DNA]</scope>
    <source>
        <strain evidence="5 6">CBS 393.64</strain>
    </source>
</reference>
<dbReference type="InterPro" id="IPR036812">
    <property type="entry name" value="NAD(P)_OxRdtase_dom_sf"/>
</dbReference>
<organism evidence="5 6">
    <name type="scientific">Rasamsonia emersonii (strain ATCC 16479 / CBS 393.64 / IMI 116815)</name>
    <dbReference type="NCBI Taxonomy" id="1408163"/>
    <lineage>
        <taxon>Eukaryota</taxon>
        <taxon>Fungi</taxon>
        <taxon>Dikarya</taxon>
        <taxon>Ascomycota</taxon>
        <taxon>Pezizomycotina</taxon>
        <taxon>Eurotiomycetes</taxon>
        <taxon>Eurotiomycetidae</taxon>
        <taxon>Eurotiales</taxon>
        <taxon>Trichocomaceae</taxon>
        <taxon>Rasamsonia</taxon>
    </lineage>
</organism>
<evidence type="ECO:0000259" key="4">
    <source>
        <dbReference type="Pfam" id="PF00248"/>
    </source>
</evidence>
<dbReference type="PRINTS" id="PR01577">
    <property type="entry name" value="KCNABCHANNEL"/>
</dbReference>
<evidence type="ECO:0000256" key="3">
    <source>
        <dbReference type="ARBA" id="ARBA00023002"/>
    </source>
</evidence>
<dbReference type="InterPro" id="IPR023210">
    <property type="entry name" value="NADP_OxRdtase_dom"/>
</dbReference>
<gene>
    <name evidence="5" type="ORF">T310_4887</name>
</gene>
<dbReference type="Pfam" id="PF00248">
    <property type="entry name" value="Aldo_ket_red"/>
    <property type="match status" value="1"/>
</dbReference>
<dbReference type="STRING" id="1408163.A0A0F4YS61"/>
<proteinExistence type="inferred from homology"/>
<comment type="caution">
    <text evidence="5">The sequence shown here is derived from an EMBL/GenBank/DDBJ whole genome shotgun (WGS) entry which is preliminary data.</text>
</comment>
<keyword evidence="2" id="KW-0521">NADP</keyword>
<dbReference type="Gene3D" id="3.20.20.100">
    <property type="entry name" value="NADP-dependent oxidoreductase domain"/>
    <property type="match status" value="1"/>
</dbReference>
<accession>A0A0F4YS61</accession>
<evidence type="ECO:0000313" key="6">
    <source>
        <dbReference type="Proteomes" id="UP000053958"/>
    </source>
</evidence>